<feature type="coiled-coil region" evidence="1">
    <location>
        <begin position="673"/>
        <end position="700"/>
    </location>
</feature>
<dbReference type="Proteomes" id="UP000216207">
    <property type="component" value="Unassembled WGS sequence"/>
</dbReference>
<protein>
    <submittedName>
        <fullName evidence="2">Uncharacterized protein</fullName>
    </submittedName>
</protein>
<dbReference type="InterPro" id="IPR043502">
    <property type="entry name" value="DNA/RNA_pol_sf"/>
</dbReference>
<reference evidence="2 3" key="1">
    <citation type="submission" date="2017-07" db="EMBL/GenBank/DDBJ databases">
        <title>Isolation and whole genome analysis of endospore-forming bacteria from heroin.</title>
        <authorList>
            <person name="Kalinowski J."/>
            <person name="Ahrens B."/>
            <person name="Al-Dilaimi A."/>
            <person name="Winkler A."/>
            <person name="Wibberg D."/>
            <person name="Schleenbecker U."/>
            <person name="Ruckert C."/>
            <person name="Wolfel R."/>
            <person name="Grass G."/>
        </authorList>
    </citation>
    <scope>NUCLEOTIDE SEQUENCE [LARGE SCALE GENOMIC DNA]</scope>
    <source>
        <strain evidence="2 3">7539</strain>
    </source>
</reference>
<dbReference type="EMBL" id="NPCC01000029">
    <property type="protein sequence ID" value="PAE87734.1"/>
    <property type="molecule type" value="Genomic_DNA"/>
</dbReference>
<evidence type="ECO:0000313" key="3">
    <source>
        <dbReference type="Proteomes" id="UP000216207"/>
    </source>
</evidence>
<dbReference type="SUPFAM" id="SSF56672">
    <property type="entry name" value="DNA/RNA polymerases"/>
    <property type="match status" value="1"/>
</dbReference>
<organism evidence="2 3">
    <name type="scientific">Shouchella clausii</name>
    <name type="common">Alkalihalobacillus clausii</name>
    <dbReference type="NCBI Taxonomy" id="79880"/>
    <lineage>
        <taxon>Bacteria</taxon>
        <taxon>Bacillati</taxon>
        <taxon>Bacillota</taxon>
        <taxon>Bacilli</taxon>
        <taxon>Bacillales</taxon>
        <taxon>Bacillaceae</taxon>
        <taxon>Shouchella</taxon>
    </lineage>
</organism>
<name>A0A268NW89_SHOCL</name>
<accession>A0A268NW89</accession>
<evidence type="ECO:0000313" key="2">
    <source>
        <dbReference type="EMBL" id="PAE87734.1"/>
    </source>
</evidence>
<dbReference type="AlphaFoldDB" id="A0A268NW89"/>
<keyword evidence="1" id="KW-0175">Coiled coil</keyword>
<proteinExistence type="predicted"/>
<dbReference type="RefSeq" id="WP_095326982.1">
    <property type="nucleotide sequence ID" value="NZ_NPCC01000029.1"/>
</dbReference>
<sequence length="1048" mass="120347">MAYAYKQDDMFYDVESLSNVFTVAWWLPHADRNAIILSYLDDDNIIQGEADEEYIRQYIYQLHPRLKQAGTAIVFENIKHTGCINEYVGRNGNTHSVLGLQSFAKRMGLANQTTYLNARVEERHKEGGGLQYDPAFYPVKQTDPDYDENRHGYRFGYNSTNYDLTMLAYLLSGMHDRHFGCDYTNRLVEWDANTPFTAAMLRRFNDELFETCWKSKMAMRLAHTPGSHPDSFGDFTKPGWILRKSWLLTGRTIDVARLNEKQQKVGLKRLLGMLGLQIMESEKLENDTRINTLEEFADLLAYNISDVVNLQLLFEHKIYQNAFNVRGQLLKTFPATIYGQKRGYAQNGRELPVDEGNYTNIRKDRLTRDSTSAKFVEYAIAPYKPIKDIPVVSFVYPSELEAKKLGIKQTDILEDTKKFFEENVTADPNHQAHKDFMEVYNFYDNIRGHNFNSSRAYAQHYGSEAMEAKNSQYIRGLMSTYNTNLFYHHKDEQGNVYRSSCLANFSIGGIHGAEVNTALYNQDLTEYQNERAIQDYVESLYPSATDALNGPTSITLPDSLTLTERVKKKVKADGTIKIREFVKSGSTKKNATWRSVPEVSLFKKNPSGNWEVQKKYTYVSVGPSHHEDFTSYYPLLLSRLSVFINPSYHGFDEKGDPADPYYELFLTRLKKKKEAKDMSLSQEQRDLAQIEQESRKLLINAASGAGDATFDNNIRANNAVISMRIIGQLFAWRIGQAQALAGARVPSTNTDGLYTMGISAELNDRILEDISKDMHIGIEPERLDRFVSKDSNNRLEVFNGDITSAKGGTLNSWEGPQPTQSLDHAAIIDHILAKYLADERLENPANHAFDRKHAESMFHDFIQEHLQKGTPQEALKFFQWIVASSTGTHRYNYAKLINKHTGETMIKNLQHFNRIFLIKDTNEPVRQELYLATRRAIDKKTWEKREKEYQNGERMRGSLWEHDEDALQILAENGLDLRSHNENPMSEHHKDEATTVKIRTMPQNQHIGIYNQSIVDLPNETALQMIDSLDLDAYTDILAHTFRSWSNV</sequence>
<evidence type="ECO:0000256" key="1">
    <source>
        <dbReference type="SAM" id="Coils"/>
    </source>
</evidence>
<comment type="caution">
    <text evidence="2">The sequence shown here is derived from an EMBL/GenBank/DDBJ whole genome shotgun (WGS) entry which is preliminary data.</text>
</comment>
<gene>
    <name evidence="2" type="ORF">CHH72_16525</name>
</gene>